<dbReference type="GO" id="GO:0048038">
    <property type="term" value="F:quinone binding"/>
    <property type="evidence" value="ECO:0007669"/>
    <property type="project" value="TreeGrafter"/>
</dbReference>
<gene>
    <name evidence="3" type="ORF">WJX73_007252</name>
</gene>
<dbReference type="PROSITE" id="PS00061">
    <property type="entry name" value="ADH_SHORT"/>
    <property type="match status" value="1"/>
</dbReference>
<dbReference type="PANTHER" id="PTHR42760">
    <property type="entry name" value="SHORT-CHAIN DEHYDROGENASES/REDUCTASES FAMILY MEMBER"/>
    <property type="match status" value="1"/>
</dbReference>
<dbReference type="PRINTS" id="PR00081">
    <property type="entry name" value="GDHRDH"/>
</dbReference>
<evidence type="ECO:0008006" key="5">
    <source>
        <dbReference type="Google" id="ProtNLM"/>
    </source>
</evidence>
<reference evidence="3 4" key="1">
    <citation type="journal article" date="2024" name="Nat. Commun.">
        <title>Phylogenomics reveals the evolutionary origins of lichenization in chlorophyte algae.</title>
        <authorList>
            <person name="Puginier C."/>
            <person name="Libourel C."/>
            <person name="Otte J."/>
            <person name="Skaloud P."/>
            <person name="Haon M."/>
            <person name="Grisel S."/>
            <person name="Petersen M."/>
            <person name="Berrin J.G."/>
            <person name="Delaux P.M."/>
            <person name="Dal Grande F."/>
            <person name="Keller J."/>
        </authorList>
    </citation>
    <scope>NUCLEOTIDE SEQUENCE [LARGE SCALE GENOMIC DNA]</scope>
    <source>
        <strain evidence="3 4">SAG 2036</strain>
    </source>
</reference>
<comment type="caution">
    <text evidence="3">The sequence shown here is derived from an EMBL/GenBank/DDBJ whole genome shotgun (WGS) entry which is preliminary data.</text>
</comment>
<protein>
    <recommendedName>
        <fullName evidence="5">Dehydrogenase</fullName>
    </recommendedName>
</protein>
<evidence type="ECO:0000256" key="1">
    <source>
        <dbReference type="ARBA" id="ARBA00006484"/>
    </source>
</evidence>
<dbReference type="GO" id="GO:0016616">
    <property type="term" value="F:oxidoreductase activity, acting on the CH-OH group of donors, NAD or NADP as acceptor"/>
    <property type="evidence" value="ECO:0007669"/>
    <property type="project" value="TreeGrafter"/>
</dbReference>
<dbReference type="NCBIfam" id="NF005559">
    <property type="entry name" value="PRK07231.1"/>
    <property type="match status" value="1"/>
</dbReference>
<dbReference type="FunFam" id="3.40.50.720:FF:000084">
    <property type="entry name" value="Short-chain dehydrogenase reductase"/>
    <property type="match status" value="1"/>
</dbReference>
<dbReference type="InterPro" id="IPR036291">
    <property type="entry name" value="NAD(P)-bd_dom_sf"/>
</dbReference>
<keyword evidence="2" id="KW-0560">Oxidoreductase</keyword>
<dbReference type="SUPFAM" id="SSF51735">
    <property type="entry name" value="NAD(P)-binding Rossmann-fold domains"/>
    <property type="match status" value="1"/>
</dbReference>
<dbReference type="Pfam" id="PF13561">
    <property type="entry name" value="adh_short_C2"/>
    <property type="match status" value="1"/>
</dbReference>
<dbReference type="Proteomes" id="UP001465755">
    <property type="component" value="Unassembled WGS sequence"/>
</dbReference>
<dbReference type="InterPro" id="IPR020904">
    <property type="entry name" value="Sc_DH/Rdtase_CS"/>
</dbReference>
<sequence length="270" mass="27882">MAGLARRLQDKVAIVTGAAKGVGRGCAEALSEEGCKVVIADIDTTAAEKTAKDLSEKYGTAATAVQCDVRSKAETESLVATAVQHFGGLDIMVSNAGIVKAADFLEMTEEDWDSTINVNLKGVFLSGQAAARQMVKQNEASPGRGGAIINMSSVNALLAIPTLASYNASKGGIGSLTRCMSLALAPHSIRVNAVGPGSIMTDMLAKVANDKAAMNKLMSRTPLGRVGDPVEVGRVVAFLASDASSYVTGETIFCDGGRLALNYTVPVPES</sequence>
<dbReference type="PANTHER" id="PTHR42760:SF133">
    <property type="entry name" value="3-OXOACYL-[ACYL-CARRIER-PROTEIN] REDUCTASE"/>
    <property type="match status" value="1"/>
</dbReference>
<dbReference type="Gene3D" id="3.40.50.720">
    <property type="entry name" value="NAD(P)-binding Rossmann-like Domain"/>
    <property type="match status" value="1"/>
</dbReference>
<accession>A0AAW1PDN9</accession>
<organism evidence="3 4">
    <name type="scientific">Symbiochloris irregularis</name>
    <dbReference type="NCBI Taxonomy" id="706552"/>
    <lineage>
        <taxon>Eukaryota</taxon>
        <taxon>Viridiplantae</taxon>
        <taxon>Chlorophyta</taxon>
        <taxon>core chlorophytes</taxon>
        <taxon>Trebouxiophyceae</taxon>
        <taxon>Trebouxiales</taxon>
        <taxon>Trebouxiaceae</taxon>
        <taxon>Symbiochloris</taxon>
    </lineage>
</organism>
<evidence type="ECO:0000256" key="2">
    <source>
        <dbReference type="ARBA" id="ARBA00023002"/>
    </source>
</evidence>
<dbReference type="InterPro" id="IPR002347">
    <property type="entry name" value="SDR_fam"/>
</dbReference>
<comment type="similarity">
    <text evidence="1">Belongs to the short-chain dehydrogenases/reductases (SDR) family.</text>
</comment>
<dbReference type="PRINTS" id="PR00080">
    <property type="entry name" value="SDRFAMILY"/>
</dbReference>
<name>A0AAW1PDN9_9CHLO</name>
<evidence type="ECO:0000313" key="3">
    <source>
        <dbReference type="EMBL" id="KAK9806435.1"/>
    </source>
</evidence>
<keyword evidence="4" id="KW-1185">Reference proteome</keyword>
<dbReference type="AlphaFoldDB" id="A0AAW1PDN9"/>
<dbReference type="EMBL" id="JALJOQ010000038">
    <property type="protein sequence ID" value="KAK9806435.1"/>
    <property type="molecule type" value="Genomic_DNA"/>
</dbReference>
<dbReference type="GO" id="GO:0006633">
    <property type="term" value="P:fatty acid biosynthetic process"/>
    <property type="evidence" value="ECO:0007669"/>
    <property type="project" value="TreeGrafter"/>
</dbReference>
<proteinExistence type="inferred from homology"/>
<evidence type="ECO:0000313" key="4">
    <source>
        <dbReference type="Proteomes" id="UP001465755"/>
    </source>
</evidence>